<evidence type="ECO:0000256" key="2">
    <source>
        <dbReference type="ARBA" id="ARBA00023015"/>
    </source>
</evidence>
<name>A0A3D8Y6R4_9BACT</name>
<evidence type="ECO:0000259" key="6">
    <source>
        <dbReference type="Pfam" id="PF08281"/>
    </source>
</evidence>
<dbReference type="NCBIfam" id="TIGR02937">
    <property type="entry name" value="sigma70-ECF"/>
    <property type="match status" value="1"/>
</dbReference>
<evidence type="ECO:0000256" key="3">
    <source>
        <dbReference type="ARBA" id="ARBA00023082"/>
    </source>
</evidence>
<dbReference type="InterPro" id="IPR013325">
    <property type="entry name" value="RNA_pol_sigma_r2"/>
</dbReference>
<dbReference type="SUPFAM" id="SSF88659">
    <property type="entry name" value="Sigma3 and sigma4 domains of RNA polymerase sigma factors"/>
    <property type="match status" value="1"/>
</dbReference>
<dbReference type="InterPro" id="IPR036388">
    <property type="entry name" value="WH-like_DNA-bd_sf"/>
</dbReference>
<proteinExistence type="inferred from homology"/>
<evidence type="ECO:0000313" key="8">
    <source>
        <dbReference type="Proteomes" id="UP000256373"/>
    </source>
</evidence>
<dbReference type="EMBL" id="QNUL01000025">
    <property type="protein sequence ID" value="REA57765.1"/>
    <property type="molecule type" value="Genomic_DNA"/>
</dbReference>
<dbReference type="Pfam" id="PF04542">
    <property type="entry name" value="Sigma70_r2"/>
    <property type="match status" value="1"/>
</dbReference>
<comment type="similarity">
    <text evidence="1">Belongs to the sigma-70 factor family. ECF subfamily.</text>
</comment>
<dbReference type="Gene3D" id="1.10.10.10">
    <property type="entry name" value="Winged helix-like DNA-binding domain superfamily/Winged helix DNA-binding domain"/>
    <property type="match status" value="1"/>
</dbReference>
<keyword evidence="4" id="KW-0804">Transcription</keyword>
<dbReference type="InterPro" id="IPR007627">
    <property type="entry name" value="RNA_pol_sigma70_r2"/>
</dbReference>
<dbReference type="PANTHER" id="PTHR43133">
    <property type="entry name" value="RNA POLYMERASE ECF-TYPE SIGMA FACTO"/>
    <property type="match status" value="1"/>
</dbReference>
<dbReference type="PANTHER" id="PTHR43133:SF46">
    <property type="entry name" value="RNA POLYMERASE SIGMA-70 FACTOR ECF SUBFAMILY"/>
    <property type="match status" value="1"/>
</dbReference>
<dbReference type="SUPFAM" id="SSF88946">
    <property type="entry name" value="Sigma2 domain of RNA polymerase sigma factors"/>
    <property type="match status" value="1"/>
</dbReference>
<dbReference type="InterPro" id="IPR014284">
    <property type="entry name" value="RNA_pol_sigma-70_dom"/>
</dbReference>
<dbReference type="Gene3D" id="1.10.1740.10">
    <property type="match status" value="1"/>
</dbReference>
<dbReference type="AlphaFoldDB" id="A0A3D8Y6R4"/>
<dbReference type="InterPro" id="IPR039425">
    <property type="entry name" value="RNA_pol_sigma-70-like"/>
</dbReference>
<sequence>MAQGNEYNDWHGLLQGDENSFMRLYDKHYQPMFSFGLTVCHDKDVVKDAIHEVFCELWDNRSRFPEVQNEKAYLMTYLKRKILREIEKQQRNSPFDDSPTAFFEKSYEELLIERQSDDANREQLKSSLEQLTPGQLEIIQLKYFEMLDYEQIAEKLQLQPRTVYNQVSKAMKTLRSALKVLSSVIIAII</sequence>
<dbReference type="Proteomes" id="UP000256373">
    <property type="component" value="Unassembled WGS sequence"/>
</dbReference>
<dbReference type="GO" id="GO:0016987">
    <property type="term" value="F:sigma factor activity"/>
    <property type="evidence" value="ECO:0007669"/>
    <property type="project" value="UniProtKB-KW"/>
</dbReference>
<dbReference type="GO" id="GO:0003677">
    <property type="term" value="F:DNA binding"/>
    <property type="evidence" value="ECO:0007669"/>
    <property type="project" value="InterPro"/>
</dbReference>
<dbReference type="GO" id="GO:0006352">
    <property type="term" value="P:DNA-templated transcription initiation"/>
    <property type="evidence" value="ECO:0007669"/>
    <property type="project" value="InterPro"/>
</dbReference>
<evidence type="ECO:0000256" key="4">
    <source>
        <dbReference type="ARBA" id="ARBA00023163"/>
    </source>
</evidence>
<dbReference type="RefSeq" id="WP_115833256.1">
    <property type="nucleotide sequence ID" value="NZ_QNUL01000025.1"/>
</dbReference>
<evidence type="ECO:0000259" key="5">
    <source>
        <dbReference type="Pfam" id="PF04542"/>
    </source>
</evidence>
<protein>
    <submittedName>
        <fullName evidence="7">RNA polymerase</fullName>
    </submittedName>
</protein>
<dbReference type="OrthoDB" id="9150024at2"/>
<organism evidence="7 8">
    <name type="scientific">Dyadobacter luteus</name>
    <dbReference type="NCBI Taxonomy" id="2259619"/>
    <lineage>
        <taxon>Bacteria</taxon>
        <taxon>Pseudomonadati</taxon>
        <taxon>Bacteroidota</taxon>
        <taxon>Cytophagia</taxon>
        <taxon>Cytophagales</taxon>
        <taxon>Spirosomataceae</taxon>
        <taxon>Dyadobacter</taxon>
    </lineage>
</organism>
<dbReference type="InterPro" id="IPR013324">
    <property type="entry name" value="RNA_pol_sigma_r3/r4-like"/>
</dbReference>
<accession>A0A3D8Y6R4</accession>
<dbReference type="InterPro" id="IPR013249">
    <property type="entry name" value="RNA_pol_sigma70_r4_t2"/>
</dbReference>
<evidence type="ECO:0000256" key="1">
    <source>
        <dbReference type="ARBA" id="ARBA00010641"/>
    </source>
</evidence>
<feature type="domain" description="RNA polymerase sigma-70 region 2" evidence="5">
    <location>
        <begin position="24"/>
        <end position="91"/>
    </location>
</feature>
<keyword evidence="3" id="KW-0731">Sigma factor</keyword>
<reference evidence="7 8" key="1">
    <citation type="submission" date="2018-07" db="EMBL/GenBank/DDBJ databases">
        <title>Dyadobacter roseus sp. nov., isolated from rose rhizosphere soil.</title>
        <authorList>
            <person name="Chen L."/>
        </authorList>
    </citation>
    <scope>NUCLEOTIDE SEQUENCE [LARGE SCALE GENOMIC DNA]</scope>
    <source>
        <strain evidence="7 8">RS19</strain>
    </source>
</reference>
<feature type="domain" description="RNA polymerase sigma factor 70 region 4 type 2" evidence="6">
    <location>
        <begin position="122"/>
        <end position="174"/>
    </location>
</feature>
<gene>
    <name evidence="7" type="ORF">DSL64_22795</name>
</gene>
<evidence type="ECO:0000313" key="7">
    <source>
        <dbReference type="EMBL" id="REA57765.1"/>
    </source>
</evidence>
<dbReference type="Pfam" id="PF08281">
    <property type="entry name" value="Sigma70_r4_2"/>
    <property type="match status" value="1"/>
</dbReference>
<keyword evidence="2" id="KW-0805">Transcription regulation</keyword>
<comment type="caution">
    <text evidence="7">The sequence shown here is derived from an EMBL/GenBank/DDBJ whole genome shotgun (WGS) entry which is preliminary data.</text>
</comment>
<keyword evidence="8" id="KW-1185">Reference proteome</keyword>